<dbReference type="InterPro" id="IPR010886">
    <property type="entry name" value="Hc1"/>
</dbReference>
<comment type="caution">
    <text evidence="3">The sequence shown here is derived from an EMBL/GenBank/DDBJ whole genome shotgun (WGS) entry which is preliminary data.</text>
</comment>
<dbReference type="GO" id="GO:0003677">
    <property type="term" value="F:DNA binding"/>
    <property type="evidence" value="ECO:0007669"/>
    <property type="project" value="InterPro"/>
</dbReference>
<dbReference type="PATRIC" id="fig|46506.5.peg.2167"/>
<evidence type="ECO:0000313" key="3">
    <source>
        <dbReference type="EMBL" id="KWR54497.1"/>
    </source>
</evidence>
<dbReference type="GO" id="GO:0030527">
    <property type="term" value="F:structural constituent of chromatin"/>
    <property type="evidence" value="ECO:0007669"/>
    <property type="project" value="InterPro"/>
</dbReference>
<proteinExistence type="inferred from homology"/>
<comment type="function">
    <text evidence="1">Might have a role analogous to that of eukaryotic histone proteins.</text>
</comment>
<protein>
    <submittedName>
        <fullName evidence="3">Histone H1-like protein</fullName>
    </submittedName>
</protein>
<dbReference type="AlphaFoldDB" id="A0A108T702"/>
<reference evidence="3 4" key="1">
    <citation type="journal article" date="2016" name="BMC Genomics">
        <title>Type VI secretion systems of human gut Bacteroidales segregate into three genetic architectures, two of which are contained on mobile genetic elements.</title>
        <authorList>
            <person name="Coyne M.J."/>
            <person name="Roelofs K.G."/>
            <person name="Comstock L.E."/>
        </authorList>
    </citation>
    <scope>NUCLEOTIDE SEQUENCE [LARGE SCALE GENOMIC DNA]</scope>
    <source>
        <strain evidence="3 4">CL09T03C01</strain>
    </source>
</reference>
<dbReference type="STRING" id="46506.AA415_02031"/>
<dbReference type="Pfam" id="PF07432">
    <property type="entry name" value="Hc1"/>
    <property type="match status" value="1"/>
</dbReference>
<evidence type="ECO:0000256" key="2">
    <source>
        <dbReference type="ARBA" id="ARBA00008424"/>
    </source>
</evidence>
<evidence type="ECO:0000256" key="1">
    <source>
        <dbReference type="ARBA" id="ARBA00002333"/>
    </source>
</evidence>
<sequence>MEKHKKGYHVIGEIYNRVNISPKKNIFAIFVNVLYNIKNITMEKTFTQICELFEQFSKDANLQMEKGNKAAGTRARKVSLELEKLLKQFRKESLEASK</sequence>
<organism evidence="3 4">
    <name type="scientific">Bacteroides stercoris</name>
    <dbReference type="NCBI Taxonomy" id="46506"/>
    <lineage>
        <taxon>Bacteria</taxon>
        <taxon>Pseudomonadati</taxon>
        <taxon>Bacteroidota</taxon>
        <taxon>Bacteroidia</taxon>
        <taxon>Bacteroidales</taxon>
        <taxon>Bacteroidaceae</taxon>
        <taxon>Bacteroides</taxon>
    </lineage>
</organism>
<dbReference type="EMBL" id="LRGC01000008">
    <property type="protein sequence ID" value="KWR54497.1"/>
    <property type="molecule type" value="Genomic_DNA"/>
</dbReference>
<accession>A0A108T702</accession>
<dbReference type="Proteomes" id="UP000056419">
    <property type="component" value="Unassembled WGS sequence"/>
</dbReference>
<keyword evidence="4" id="KW-1185">Reference proteome</keyword>
<name>A0A108T702_BACSE</name>
<gene>
    <name evidence="3" type="primary">hctA</name>
    <name evidence="3" type="ORF">AA415_02031</name>
</gene>
<evidence type="ECO:0000313" key="4">
    <source>
        <dbReference type="Proteomes" id="UP000056419"/>
    </source>
</evidence>
<comment type="similarity">
    <text evidence="2">Belongs to the histone H1/H5 family. HCT subfamily.</text>
</comment>